<feature type="region of interest" description="Disordered" evidence="1">
    <location>
        <begin position="173"/>
        <end position="212"/>
    </location>
</feature>
<accession>A0ABU1FMA8</accession>
<feature type="compositionally biased region" description="Low complexity" evidence="1">
    <location>
        <begin position="118"/>
        <end position="149"/>
    </location>
</feature>
<feature type="region of interest" description="Disordered" evidence="1">
    <location>
        <begin position="118"/>
        <end position="151"/>
    </location>
</feature>
<sequence length="300" mass="27443">MKRYVSRALYATLFTGGLMLLGAGVAHASETTGEDGIASGTQAGIAVELPVTIGGNAISVAGDSTSSDASTGASTGDAGSGGSQPVAVTSGEDGVGSGSQAIVEVAVPVTVSGNAVSVAGDSSSSGANTETSSSGGSGGTDATTSGEDSVLGGTQGVVDVAAPVTVGGNAISVIGDSSSEGAETGTTTGTGTGNGSDAGTNGEDSTLGGTQIVPGVTAPVTVGGNAISVIGDSSSEGAGTAVQPGTGTGSGSDAGTNGEDSILGGTQIVPGVSLPITVGGNAISVIGDSSSEGAGTAVQP</sequence>
<keyword evidence="2" id="KW-0732">Signal</keyword>
<evidence type="ECO:0000256" key="1">
    <source>
        <dbReference type="SAM" id="MobiDB-lite"/>
    </source>
</evidence>
<feature type="non-terminal residue" evidence="3">
    <location>
        <position position="300"/>
    </location>
</feature>
<evidence type="ECO:0008006" key="5">
    <source>
        <dbReference type="Google" id="ProtNLM"/>
    </source>
</evidence>
<organism evidence="3 4">
    <name type="scientific">Agromyces indicus</name>
    <dbReference type="NCBI Taxonomy" id="758919"/>
    <lineage>
        <taxon>Bacteria</taxon>
        <taxon>Bacillati</taxon>
        <taxon>Actinomycetota</taxon>
        <taxon>Actinomycetes</taxon>
        <taxon>Micrococcales</taxon>
        <taxon>Microbacteriaceae</taxon>
        <taxon>Agromyces</taxon>
    </lineage>
</organism>
<proteinExistence type="predicted"/>
<feature type="compositionally biased region" description="Low complexity" evidence="1">
    <location>
        <begin position="63"/>
        <end position="77"/>
    </location>
</feature>
<feature type="region of interest" description="Disordered" evidence="1">
    <location>
        <begin position="63"/>
        <end position="95"/>
    </location>
</feature>
<reference evidence="4" key="1">
    <citation type="submission" date="2023-07" db="EMBL/GenBank/DDBJ databases">
        <title>Description of three actinobacteria isolated from air of manufacturing shop in a pharmaceutical factory.</title>
        <authorList>
            <person name="Zhang D.-F."/>
        </authorList>
    </citation>
    <scope>NUCLEOTIDE SEQUENCE [LARGE SCALE GENOMIC DNA]</scope>
    <source>
        <strain evidence="4">CCTCC AB 2011122</strain>
    </source>
</reference>
<dbReference type="Proteomes" id="UP001260072">
    <property type="component" value="Unassembled WGS sequence"/>
</dbReference>
<name>A0ABU1FMA8_9MICO</name>
<feature type="compositionally biased region" description="Low complexity" evidence="1">
    <location>
        <begin position="175"/>
        <end position="187"/>
    </location>
</feature>
<feature type="region of interest" description="Disordered" evidence="1">
    <location>
        <begin position="231"/>
        <end position="266"/>
    </location>
</feature>
<protein>
    <recommendedName>
        <fullName evidence="5">DUF320 domain-containing protein</fullName>
    </recommendedName>
</protein>
<evidence type="ECO:0000256" key="2">
    <source>
        <dbReference type="SAM" id="SignalP"/>
    </source>
</evidence>
<feature type="chain" id="PRO_5047218544" description="DUF320 domain-containing protein" evidence="2">
    <location>
        <begin position="29"/>
        <end position="300"/>
    </location>
</feature>
<feature type="signal peptide" evidence="2">
    <location>
        <begin position="1"/>
        <end position="28"/>
    </location>
</feature>
<comment type="caution">
    <text evidence="3">The sequence shown here is derived from an EMBL/GenBank/DDBJ whole genome shotgun (WGS) entry which is preliminary data.</text>
</comment>
<keyword evidence="4" id="KW-1185">Reference proteome</keyword>
<dbReference type="RefSeq" id="WP_310521263.1">
    <property type="nucleotide sequence ID" value="NZ_JAVKGS010000003.1"/>
</dbReference>
<dbReference type="EMBL" id="JAVKGS010000003">
    <property type="protein sequence ID" value="MDR5692904.1"/>
    <property type="molecule type" value="Genomic_DNA"/>
</dbReference>
<evidence type="ECO:0000313" key="3">
    <source>
        <dbReference type="EMBL" id="MDR5692904.1"/>
    </source>
</evidence>
<evidence type="ECO:0000313" key="4">
    <source>
        <dbReference type="Proteomes" id="UP001260072"/>
    </source>
</evidence>
<gene>
    <name evidence="3" type="ORF">RH861_12605</name>
</gene>